<evidence type="ECO:0000256" key="1">
    <source>
        <dbReference type="SAM" id="Coils"/>
    </source>
</evidence>
<feature type="region of interest" description="Disordered" evidence="2">
    <location>
        <begin position="1"/>
        <end position="62"/>
    </location>
</feature>
<evidence type="ECO:0000313" key="3">
    <source>
        <dbReference type="EMBL" id="GEP03060.1"/>
    </source>
</evidence>
<reference evidence="6" key="2">
    <citation type="journal article" date="2019" name="Int. J. Syst. Evol. Microbiol.">
        <title>The Global Catalogue of Microorganisms (GCM) 10K type strain sequencing project: providing services to taxonomists for standard genome sequencing and annotation.</title>
        <authorList>
            <consortium name="The Broad Institute Genomics Platform"/>
            <consortium name="The Broad Institute Genome Sequencing Center for Infectious Disease"/>
            <person name="Wu L."/>
            <person name="Ma J."/>
        </authorList>
    </citation>
    <scope>NUCLEOTIDE SEQUENCE [LARGE SCALE GENOMIC DNA]</scope>
    <source>
        <strain evidence="6">NBRC 107715</strain>
    </source>
</reference>
<feature type="coiled-coil region" evidence="1">
    <location>
        <begin position="67"/>
        <end position="137"/>
    </location>
</feature>
<evidence type="ECO:0000313" key="4">
    <source>
        <dbReference type="EMBL" id="GLS67319.1"/>
    </source>
</evidence>
<comment type="caution">
    <text evidence="3">The sequence shown here is derived from an EMBL/GenBank/DDBJ whole genome shotgun (WGS) entry which is preliminary data.</text>
</comment>
<name>A0A512IZC8_9HYPH</name>
<evidence type="ECO:0000313" key="6">
    <source>
        <dbReference type="Proteomes" id="UP001156856"/>
    </source>
</evidence>
<accession>A0A512IZC8</accession>
<reference evidence="4" key="4">
    <citation type="submission" date="2023-01" db="EMBL/GenBank/DDBJ databases">
        <title>Draft genome sequence of Methylobacterium oxalidis strain NBRC 107715.</title>
        <authorList>
            <person name="Sun Q."/>
            <person name="Mori K."/>
        </authorList>
    </citation>
    <scope>NUCLEOTIDE SEQUENCE</scope>
    <source>
        <strain evidence="4">NBRC 107715</strain>
    </source>
</reference>
<dbReference type="EMBL" id="BJZU01000017">
    <property type="protein sequence ID" value="GEP03060.1"/>
    <property type="molecule type" value="Genomic_DNA"/>
</dbReference>
<dbReference type="EMBL" id="BSPK01000112">
    <property type="protein sequence ID" value="GLS67319.1"/>
    <property type="molecule type" value="Genomic_DNA"/>
</dbReference>
<evidence type="ECO:0000256" key="2">
    <source>
        <dbReference type="SAM" id="MobiDB-lite"/>
    </source>
</evidence>
<dbReference type="Proteomes" id="UP001156856">
    <property type="component" value="Unassembled WGS sequence"/>
</dbReference>
<reference evidence="4" key="1">
    <citation type="journal article" date="2014" name="Int. J. Syst. Evol. Microbiol.">
        <title>Complete genome of a new Firmicutes species belonging to the dominant human colonic microbiota ('Ruminococcus bicirculans') reveals two chromosomes and a selective capacity to utilize plant glucans.</title>
        <authorList>
            <consortium name="NISC Comparative Sequencing Program"/>
            <person name="Wegmann U."/>
            <person name="Louis P."/>
            <person name="Goesmann A."/>
            <person name="Henrissat B."/>
            <person name="Duncan S.H."/>
            <person name="Flint H.J."/>
        </authorList>
    </citation>
    <scope>NUCLEOTIDE SEQUENCE</scope>
    <source>
        <strain evidence="4">NBRC 107715</strain>
    </source>
</reference>
<dbReference type="RefSeq" id="WP_147024799.1">
    <property type="nucleotide sequence ID" value="NZ_BJZU01000017.1"/>
</dbReference>
<organism evidence="3 5">
    <name type="scientific">Methylobacterium oxalidis</name>
    <dbReference type="NCBI Taxonomy" id="944322"/>
    <lineage>
        <taxon>Bacteria</taxon>
        <taxon>Pseudomonadati</taxon>
        <taxon>Pseudomonadota</taxon>
        <taxon>Alphaproteobacteria</taxon>
        <taxon>Hyphomicrobiales</taxon>
        <taxon>Methylobacteriaceae</taxon>
        <taxon>Methylobacterium</taxon>
    </lineage>
</organism>
<dbReference type="Proteomes" id="UP000321960">
    <property type="component" value="Unassembled WGS sequence"/>
</dbReference>
<sequence length="162" mass="18219">MDQARQSSWDESSEIEEDLSAPPPQRPADAHPINVVKLTGASGHFAPSSSGTQPSLSPDPSKLVEHLRSAAQHVRKLEAQAKEQELRIQEMLERIREEIISANERVRAAEDQVEEMRVRADALARDAEERIQAAEVRACMAEEWMSRVQATITREFGMYEAE</sequence>
<dbReference type="AlphaFoldDB" id="A0A512IZC8"/>
<keyword evidence="1" id="KW-0175">Coiled coil</keyword>
<proteinExistence type="predicted"/>
<keyword evidence="6" id="KW-1185">Reference proteome</keyword>
<feature type="compositionally biased region" description="Polar residues" evidence="2">
    <location>
        <begin position="47"/>
        <end position="58"/>
    </location>
</feature>
<gene>
    <name evidence="4" type="ORF">GCM10007888_57030</name>
    <name evidence="3" type="ORF">MOX02_10980</name>
</gene>
<reference evidence="3 5" key="3">
    <citation type="submission" date="2019-07" db="EMBL/GenBank/DDBJ databases">
        <title>Whole genome shotgun sequence of Methylobacterium oxalidis NBRC 107715.</title>
        <authorList>
            <person name="Hosoyama A."/>
            <person name="Uohara A."/>
            <person name="Ohji S."/>
            <person name="Ichikawa N."/>
        </authorList>
    </citation>
    <scope>NUCLEOTIDE SEQUENCE [LARGE SCALE GENOMIC DNA]</scope>
    <source>
        <strain evidence="3 5">NBRC 107715</strain>
    </source>
</reference>
<protein>
    <submittedName>
        <fullName evidence="3">Uncharacterized protein</fullName>
    </submittedName>
</protein>
<evidence type="ECO:0000313" key="5">
    <source>
        <dbReference type="Proteomes" id="UP000321960"/>
    </source>
</evidence>